<feature type="domain" description="SAP" evidence="11">
    <location>
        <begin position="220"/>
        <end position="254"/>
    </location>
</feature>
<dbReference type="EC" id="3.1.-.-" evidence="9"/>
<dbReference type="NCBIfam" id="TIGR00633">
    <property type="entry name" value="xth"/>
    <property type="match status" value="1"/>
</dbReference>
<keyword evidence="5 7" id="KW-0460">Magnesium</keyword>
<feature type="binding site" evidence="7">
    <location>
        <position position="414"/>
    </location>
    <ligand>
        <name>Mg(2+)</name>
        <dbReference type="ChEBI" id="CHEBI:18420"/>
        <label>1</label>
    </ligand>
</feature>
<dbReference type="PROSITE" id="PS50800">
    <property type="entry name" value="SAP"/>
    <property type="match status" value="1"/>
</dbReference>
<dbReference type="GO" id="GO:0046872">
    <property type="term" value="F:metal ion binding"/>
    <property type="evidence" value="ECO:0007669"/>
    <property type="project" value="UniProtKB-KW"/>
</dbReference>
<dbReference type="GO" id="GO:0008311">
    <property type="term" value="F:double-stranded DNA 3'-5' DNA exonuclease activity"/>
    <property type="evidence" value="ECO:0007669"/>
    <property type="project" value="TreeGrafter"/>
</dbReference>
<dbReference type="GO" id="GO:0003677">
    <property type="term" value="F:DNA binding"/>
    <property type="evidence" value="ECO:0007669"/>
    <property type="project" value="InterPro"/>
</dbReference>
<keyword evidence="13" id="KW-1185">Reference proteome</keyword>
<evidence type="ECO:0000256" key="4">
    <source>
        <dbReference type="ARBA" id="ARBA00022801"/>
    </source>
</evidence>
<dbReference type="Pfam" id="PF03372">
    <property type="entry name" value="Exo_endo_phos"/>
    <property type="match status" value="1"/>
</dbReference>
<dbReference type="PROSITE" id="PS00726">
    <property type="entry name" value="AP_NUCLEASE_F1_1"/>
    <property type="match status" value="1"/>
</dbReference>
<feature type="site" description="Interaction with DNA substrate" evidence="8">
    <location>
        <position position="665"/>
    </location>
</feature>
<dbReference type="InterPro" id="IPR005135">
    <property type="entry name" value="Endo/exonuclease/phosphatase"/>
</dbReference>
<feature type="site" description="Transition state stabilizer" evidence="8">
    <location>
        <position position="569"/>
    </location>
</feature>
<proteinExistence type="inferred from homology"/>
<protein>
    <recommendedName>
        <fullName evidence="9">DNA-(apurinic or apyrimidinic site) endonuclease</fullName>
        <ecNumber evidence="9">3.1.-.-</ecNumber>
    </recommendedName>
</protein>
<accession>A0A8T0IRQ6</accession>
<dbReference type="AlphaFoldDB" id="A0A8T0IRQ6"/>
<evidence type="ECO:0000313" key="12">
    <source>
        <dbReference type="EMBL" id="KAG0585725.1"/>
    </source>
</evidence>
<organism evidence="12 13">
    <name type="scientific">Ceratodon purpureus</name>
    <name type="common">Fire moss</name>
    <name type="synonym">Dicranum purpureum</name>
    <dbReference type="NCBI Taxonomy" id="3225"/>
    <lineage>
        <taxon>Eukaryota</taxon>
        <taxon>Viridiplantae</taxon>
        <taxon>Streptophyta</taxon>
        <taxon>Embryophyta</taxon>
        <taxon>Bryophyta</taxon>
        <taxon>Bryophytina</taxon>
        <taxon>Bryopsida</taxon>
        <taxon>Dicranidae</taxon>
        <taxon>Pseudoditrichales</taxon>
        <taxon>Ditrichaceae</taxon>
        <taxon>Ceratodon</taxon>
    </lineage>
</organism>
<feature type="site" description="Important for catalytic activity" evidence="8">
    <location>
        <position position="639"/>
    </location>
</feature>
<feature type="active site" description="Proton donor/acceptor" evidence="6">
    <location>
        <position position="567"/>
    </location>
</feature>
<dbReference type="GO" id="GO:0008081">
    <property type="term" value="F:phosphoric diester hydrolase activity"/>
    <property type="evidence" value="ECO:0007669"/>
    <property type="project" value="TreeGrafter"/>
</dbReference>
<feature type="binding site" evidence="7">
    <location>
        <position position="569"/>
    </location>
    <ligand>
        <name>Mg(2+)</name>
        <dbReference type="ChEBI" id="CHEBI:18420"/>
        <label>1</label>
    </ligand>
</feature>
<dbReference type="GO" id="GO:0003906">
    <property type="term" value="F:DNA-(apurinic or apyrimidinic site) endonuclease activity"/>
    <property type="evidence" value="ECO:0007669"/>
    <property type="project" value="TreeGrafter"/>
</dbReference>
<keyword evidence="9" id="KW-0227">DNA damage</keyword>
<dbReference type="EMBL" id="CM026422">
    <property type="protein sequence ID" value="KAG0585725.1"/>
    <property type="molecule type" value="Genomic_DNA"/>
</dbReference>
<dbReference type="InterPro" id="IPR003034">
    <property type="entry name" value="SAP_dom"/>
</dbReference>
<dbReference type="InterPro" id="IPR020847">
    <property type="entry name" value="AP_endonuclease_F1_BS"/>
</dbReference>
<evidence type="ECO:0000256" key="10">
    <source>
        <dbReference type="SAM" id="MobiDB-lite"/>
    </source>
</evidence>
<comment type="cofactor">
    <cofactor evidence="7 9">
        <name>Mg(2+)</name>
        <dbReference type="ChEBI" id="CHEBI:18420"/>
    </cofactor>
    <cofactor evidence="7 9">
        <name>Mn(2+)</name>
        <dbReference type="ChEBI" id="CHEBI:29035"/>
    </cofactor>
    <text evidence="7 9">Probably binds two magnesium or manganese ions per subunit.</text>
</comment>
<comment type="similarity">
    <text evidence="2 9">Belongs to the DNA repair enzymes AP/ExoA family.</text>
</comment>
<feature type="active site" description="Proton acceptor" evidence="6">
    <location>
        <position position="665"/>
    </location>
</feature>
<evidence type="ECO:0000256" key="1">
    <source>
        <dbReference type="ARBA" id="ARBA00001936"/>
    </source>
</evidence>
<dbReference type="GO" id="GO:0005634">
    <property type="term" value="C:nucleus"/>
    <property type="evidence" value="ECO:0007669"/>
    <property type="project" value="TreeGrafter"/>
</dbReference>
<evidence type="ECO:0000259" key="11">
    <source>
        <dbReference type="PROSITE" id="PS50800"/>
    </source>
</evidence>
<comment type="cofactor">
    <cofactor evidence="1">
        <name>Mn(2+)</name>
        <dbReference type="ChEBI" id="CHEBI:29035"/>
    </cofactor>
</comment>
<dbReference type="FunFam" id="3.60.10.10:FF:000041">
    <property type="entry name" value="DNA-(apurinic or apyrimidinic site) lyase"/>
    <property type="match status" value="1"/>
</dbReference>
<evidence type="ECO:0000256" key="9">
    <source>
        <dbReference type="RuleBase" id="RU362131"/>
    </source>
</evidence>
<evidence type="ECO:0000256" key="6">
    <source>
        <dbReference type="PIRSR" id="PIRSR604808-1"/>
    </source>
</evidence>
<dbReference type="InterPro" id="IPR036691">
    <property type="entry name" value="Endo/exonu/phosph_ase_sf"/>
</dbReference>
<dbReference type="SUPFAM" id="SSF68906">
    <property type="entry name" value="SAP domain"/>
    <property type="match status" value="1"/>
</dbReference>
<feature type="compositionally biased region" description="Basic and acidic residues" evidence="10">
    <location>
        <begin position="354"/>
        <end position="363"/>
    </location>
</feature>
<dbReference type="NCBIfam" id="TIGR00195">
    <property type="entry name" value="exoDNase_III"/>
    <property type="match status" value="1"/>
</dbReference>
<dbReference type="PROSITE" id="PS00728">
    <property type="entry name" value="AP_NUCLEASE_F1_3"/>
    <property type="match status" value="1"/>
</dbReference>
<feature type="binding site" evidence="7">
    <location>
        <position position="567"/>
    </location>
    <ligand>
        <name>Mg(2+)</name>
        <dbReference type="ChEBI" id="CHEBI:18420"/>
        <label>1</label>
    </ligand>
</feature>
<evidence type="ECO:0000256" key="3">
    <source>
        <dbReference type="ARBA" id="ARBA00022723"/>
    </source>
</evidence>
<feature type="region of interest" description="Disordered" evidence="10">
    <location>
        <begin position="258"/>
        <end position="373"/>
    </location>
</feature>
<feature type="binding site" evidence="7">
    <location>
        <position position="451"/>
    </location>
    <ligand>
        <name>Mg(2+)</name>
        <dbReference type="ChEBI" id="CHEBI:18420"/>
        <label>1</label>
    </ligand>
</feature>
<keyword evidence="3 7" id="KW-0479">Metal-binding</keyword>
<dbReference type="Gene3D" id="3.60.10.10">
    <property type="entry name" value="Endonuclease/exonuclease/phosphatase"/>
    <property type="match status" value="1"/>
</dbReference>
<name>A0A8T0IRQ6_CERPU</name>
<dbReference type="Proteomes" id="UP000822688">
    <property type="component" value="Chromosome 2"/>
</dbReference>
<keyword evidence="9" id="KW-0234">DNA repair</keyword>
<dbReference type="InterPro" id="IPR020848">
    <property type="entry name" value="AP_endonuclease_F1_CS"/>
</dbReference>
<dbReference type="InterPro" id="IPR036361">
    <property type="entry name" value="SAP_dom_sf"/>
</dbReference>
<evidence type="ECO:0000256" key="7">
    <source>
        <dbReference type="PIRSR" id="PIRSR604808-2"/>
    </source>
</evidence>
<dbReference type="InterPro" id="IPR004808">
    <property type="entry name" value="AP_endonuc_1"/>
</dbReference>
<evidence type="ECO:0000256" key="5">
    <source>
        <dbReference type="ARBA" id="ARBA00022842"/>
    </source>
</evidence>
<keyword evidence="4" id="KW-0378">Hydrolase</keyword>
<dbReference type="PANTHER" id="PTHR22748">
    <property type="entry name" value="AP ENDONUCLEASE"/>
    <property type="match status" value="1"/>
</dbReference>
<gene>
    <name evidence="12" type="ORF">KC19_2G033200</name>
</gene>
<dbReference type="GO" id="GO:0006284">
    <property type="term" value="P:base-excision repair"/>
    <property type="evidence" value="ECO:0007669"/>
    <property type="project" value="TreeGrafter"/>
</dbReference>
<dbReference type="CDD" id="cd09087">
    <property type="entry name" value="Ape1-like_AP-endo"/>
    <property type="match status" value="1"/>
</dbReference>
<dbReference type="PROSITE" id="PS51435">
    <property type="entry name" value="AP_NUCLEASE_F1_4"/>
    <property type="match status" value="1"/>
</dbReference>
<feature type="active site" evidence="6">
    <location>
        <position position="527"/>
    </location>
</feature>
<keyword evidence="7" id="KW-0464">Manganese</keyword>
<reference evidence="12" key="1">
    <citation type="submission" date="2020-06" db="EMBL/GenBank/DDBJ databases">
        <title>WGS assembly of Ceratodon purpureus strain R40.</title>
        <authorList>
            <person name="Carey S.B."/>
            <person name="Jenkins J."/>
            <person name="Shu S."/>
            <person name="Lovell J.T."/>
            <person name="Sreedasyam A."/>
            <person name="Maumus F."/>
            <person name="Tiley G.P."/>
            <person name="Fernandez-Pozo N."/>
            <person name="Barry K."/>
            <person name="Chen C."/>
            <person name="Wang M."/>
            <person name="Lipzen A."/>
            <person name="Daum C."/>
            <person name="Saski C.A."/>
            <person name="Payton A.C."/>
            <person name="Mcbreen J.C."/>
            <person name="Conrad R.E."/>
            <person name="Kollar L.M."/>
            <person name="Olsson S."/>
            <person name="Huttunen S."/>
            <person name="Landis J.B."/>
            <person name="Wickett N.J."/>
            <person name="Johnson M.G."/>
            <person name="Rensing S.A."/>
            <person name="Grimwood J."/>
            <person name="Schmutz J."/>
            <person name="Mcdaniel S.F."/>
        </authorList>
    </citation>
    <scope>NUCLEOTIDE SEQUENCE</scope>
    <source>
        <strain evidence="12">R40</strain>
    </source>
</reference>
<feature type="binding site" evidence="7">
    <location>
        <position position="665"/>
    </location>
    <ligand>
        <name>Mg(2+)</name>
        <dbReference type="ChEBI" id="CHEBI:18420"/>
        <label>1</label>
    </ligand>
</feature>
<evidence type="ECO:0000313" key="13">
    <source>
        <dbReference type="Proteomes" id="UP000822688"/>
    </source>
</evidence>
<dbReference type="SUPFAM" id="SSF56219">
    <property type="entry name" value="DNase I-like"/>
    <property type="match status" value="1"/>
</dbReference>
<dbReference type="PANTHER" id="PTHR22748:SF6">
    <property type="entry name" value="DNA-(APURINIC OR APYRIMIDINIC SITE) ENDONUCLEASE"/>
    <property type="match status" value="1"/>
</dbReference>
<feature type="binding site" evidence="7">
    <location>
        <position position="664"/>
    </location>
    <ligand>
        <name>Mg(2+)</name>
        <dbReference type="ChEBI" id="CHEBI:18420"/>
        <label>1</label>
    </ligand>
</feature>
<feature type="compositionally biased region" description="Basic and acidic residues" evidence="10">
    <location>
        <begin position="265"/>
        <end position="277"/>
    </location>
</feature>
<sequence>MKTVMLLPGDTTVVCVAKVWRPVLSIFCQLPGSRFGGRAKTGTSSSGYCFPCHGNQGQNLGLGLSCTRGGCSTEGAVVFSECSARSWRCSSSCLMFQRSVISLGSFWRIGHHGVVSSSPAFRRASISYPVSHLGISTWSSRQLPSSFGTRRLDSSNMTGRQVRVRREKVTTVETVSEIHAVRNGVGSTTSEEGVHKFNKESLEVESWQFRLLERHESNDLDSYTVAELRQLLRKMEKQPKGPKADLLRAVKSWLHEHGCPSPPALEEKSSRNPHENSQDVGTPEEVAVISKTRAAVSERIETKGGKKRTGSESSPPTERKRRKDADDEETGGTVNVTTHVEKADKKSSKGKSSKKGEAKEAVLKGETVTEDEKEPWTVLVHKSPQPEWLAYDPKTMRPKSLASNEKVVRLVSWNVNGLRALLKEKGVQHEQGSLIARLAAREDFDVLCLQETKLQEKDVEDIRKSLLASHEESLWSCSTSKLGYSGTAIISRIKPLSVHYGLGVPEHDKEGRLITCEFDNFYFVVSYVPNSGAKLERLAYRTEEWDTALSSYLKELEKKKPVILTGDLNCANEDIDIHDPAGNKKSAGFTDAERESFKKNFLDQGFVDTFREQHPNAVAYTYWGYRTAARPKNRGWRLDYFLVSEALSKDVHDSYTIPDVGGSDHCPIGLILKT</sequence>
<evidence type="ECO:0000256" key="8">
    <source>
        <dbReference type="PIRSR" id="PIRSR604808-3"/>
    </source>
</evidence>
<evidence type="ECO:0000256" key="2">
    <source>
        <dbReference type="ARBA" id="ARBA00007092"/>
    </source>
</evidence>
<comment type="caution">
    <text evidence="12">The sequence shown here is derived from an EMBL/GenBank/DDBJ whole genome shotgun (WGS) entry which is preliminary data.</text>
</comment>